<dbReference type="Gene3D" id="3.40.50.1100">
    <property type="match status" value="2"/>
</dbReference>
<proteinExistence type="inferred from homology"/>
<dbReference type="GO" id="GO:0018114">
    <property type="term" value="F:threonine racemase activity"/>
    <property type="evidence" value="ECO:0007669"/>
    <property type="project" value="TreeGrafter"/>
</dbReference>
<dbReference type="InterPro" id="IPR036052">
    <property type="entry name" value="TrpB-like_PALP_sf"/>
</dbReference>
<dbReference type="AlphaFoldDB" id="A0A9W9FHN7"/>
<organism evidence="6 7">
    <name type="scientific">Penicillium angulare</name>
    <dbReference type="NCBI Taxonomy" id="116970"/>
    <lineage>
        <taxon>Eukaryota</taxon>
        <taxon>Fungi</taxon>
        <taxon>Dikarya</taxon>
        <taxon>Ascomycota</taxon>
        <taxon>Pezizomycotina</taxon>
        <taxon>Eurotiomycetes</taxon>
        <taxon>Eurotiomycetidae</taxon>
        <taxon>Eurotiales</taxon>
        <taxon>Aspergillaceae</taxon>
        <taxon>Penicillium</taxon>
    </lineage>
</organism>
<dbReference type="PANTHER" id="PTHR43050:SF1">
    <property type="entry name" value="SERINE RACEMASE"/>
    <property type="match status" value="1"/>
</dbReference>
<comment type="similarity">
    <text evidence="2">Belongs to the serine/threonine dehydratase family.</text>
</comment>
<reference evidence="6" key="1">
    <citation type="submission" date="2022-11" db="EMBL/GenBank/DDBJ databases">
        <authorList>
            <person name="Petersen C."/>
        </authorList>
    </citation>
    <scope>NUCLEOTIDE SEQUENCE</scope>
    <source>
        <strain evidence="6">IBT 30069</strain>
    </source>
</reference>
<dbReference type="EMBL" id="JAPQKH010000004">
    <property type="protein sequence ID" value="KAJ5100376.1"/>
    <property type="molecule type" value="Genomic_DNA"/>
</dbReference>
<dbReference type="InterPro" id="IPR001926">
    <property type="entry name" value="TrpB-like_PALP"/>
</dbReference>
<name>A0A9W9FHN7_9EURO</name>
<comment type="caution">
    <text evidence="6">The sequence shown here is derived from an EMBL/GenBank/DDBJ whole genome shotgun (WGS) entry which is preliminary data.</text>
</comment>
<evidence type="ECO:0000313" key="6">
    <source>
        <dbReference type="EMBL" id="KAJ5100376.1"/>
    </source>
</evidence>
<sequence length="368" mass="40301">MANIETCPPLSRASVEAAAHRIKGKTHQTPVMSSRYIDSLASTAQARENLLNSEWNGQEPACPRLHILFKCENFQKIGAFKPRGAFNAILRYEEERKKFLRSSGSESRSLLPIRIISHSSGNHAQAVALAAGELGYEAHIVMPSVSTPAKIAATRGYGATVHFSGSTPQERLAVVDKLMGEEAFENVFVSPYDHPDTLLGQGTLGLELQDQSKILLPDQDLHGIITPCQGTGIQVFGSEPWFEGADDCRRGLCEGKRVEVVRSMSIADGLRTPVGEIPWDVISDPENVKGLFSVTEDQIRDALGLILQQMKIVVEPSSAVPLAVALYNEDFRRLIQNECQVRGLHVYNLGLVVSGGNFDILQLSQMLQ</sequence>
<keyword evidence="3" id="KW-0663">Pyridoxal phosphate</keyword>
<keyword evidence="4" id="KW-0456">Lyase</keyword>
<dbReference type="OrthoDB" id="271064at2759"/>
<dbReference type="PANTHER" id="PTHR43050">
    <property type="entry name" value="SERINE / THREONINE RACEMASE FAMILY MEMBER"/>
    <property type="match status" value="1"/>
</dbReference>
<feature type="domain" description="Tryptophan synthase beta chain-like PALP" evidence="5">
    <location>
        <begin position="63"/>
        <end position="326"/>
    </location>
</feature>
<evidence type="ECO:0000256" key="1">
    <source>
        <dbReference type="ARBA" id="ARBA00001933"/>
    </source>
</evidence>
<dbReference type="FunFam" id="3.40.50.1100:FF:000005">
    <property type="entry name" value="Threonine dehydratase catabolic"/>
    <property type="match status" value="1"/>
</dbReference>
<accession>A0A9W9FHN7</accession>
<dbReference type="SUPFAM" id="SSF53686">
    <property type="entry name" value="Tryptophan synthase beta subunit-like PLP-dependent enzymes"/>
    <property type="match status" value="1"/>
</dbReference>
<dbReference type="GO" id="GO:0030378">
    <property type="term" value="F:serine racemase activity"/>
    <property type="evidence" value="ECO:0007669"/>
    <property type="project" value="TreeGrafter"/>
</dbReference>
<evidence type="ECO:0000256" key="4">
    <source>
        <dbReference type="ARBA" id="ARBA00023239"/>
    </source>
</evidence>
<protein>
    <recommendedName>
        <fullName evidence="5">Tryptophan synthase beta chain-like PALP domain-containing protein</fullName>
    </recommendedName>
</protein>
<reference evidence="6" key="2">
    <citation type="journal article" date="2023" name="IMA Fungus">
        <title>Comparative genomic study of the Penicillium genus elucidates a diverse pangenome and 15 lateral gene transfer events.</title>
        <authorList>
            <person name="Petersen C."/>
            <person name="Sorensen T."/>
            <person name="Nielsen M.R."/>
            <person name="Sondergaard T.E."/>
            <person name="Sorensen J.L."/>
            <person name="Fitzpatrick D.A."/>
            <person name="Frisvad J.C."/>
            <person name="Nielsen K.L."/>
        </authorList>
    </citation>
    <scope>NUCLEOTIDE SEQUENCE</scope>
    <source>
        <strain evidence="6">IBT 30069</strain>
    </source>
</reference>
<evidence type="ECO:0000313" key="7">
    <source>
        <dbReference type="Proteomes" id="UP001149165"/>
    </source>
</evidence>
<dbReference type="Proteomes" id="UP001149165">
    <property type="component" value="Unassembled WGS sequence"/>
</dbReference>
<dbReference type="GO" id="GO:0000287">
    <property type="term" value="F:magnesium ion binding"/>
    <property type="evidence" value="ECO:0007669"/>
    <property type="project" value="TreeGrafter"/>
</dbReference>
<dbReference type="GO" id="GO:0030170">
    <property type="term" value="F:pyridoxal phosphate binding"/>
    <property type="evidence" value="ECO:0007669"/>
    <property type="project" value="TreeGrafter"/>
</dbReference>
<comment type="cofactor">
    <cofactor evidence="1">
        <name>pyridoxal 5'-phosphate</name>
        <dbReference type="ChEBI" id="CHEBI:597326"/>
    </cofactor>
</comment>
<dbReference type="Pfam" id="PF00291">
    <property type="entry name" value="PALP"/>
    <property type="match status" value="1"/>
</dbReference>
<dbReference type="GO" id="GO:0008721">
    <property type="term" value="F:D-serine ammonia-lyase activity"/>
    <property type="evidence" value="ECO:0007669"/>
    <property type="project" value="TreeGrafter"/>
</dbReference>
<evidence type="ECO:0000256" key="3">
    <source>
        <dbReference type="ARBA" id="ARBA00022898"/>
    </source>
</evidence>
<gene>
    <name evidence="6" type="ORF">N7456_006428</name>
</gene>
<evidence type="ECO:0000256" key="2">
    <source>
        <dbReference type="ARBA" id="ARBA00010869"/>
    </source>
</evidence>
<keyword evidence="7" id="KW-1185">Reference proteome</keyword>
<dbReference type="GO" id="GO:0003941">
    <property type="term" value="F:L-serine ammonia-lyase activity"/>
    <property type="evidence" value="ECO:0007669"/>
    <property type="project" value="TreeGrafter"/>
</dbReference>
<evidence type="ECO:0000259" key="5">
    <source>
        <dbReference type="Pfam" id="PF00291"/>
    </source>
</evidence>
<dbReference type="GO" id="GO:0005524">
    <property type="term" value="F:ATP binding"/>
    <property type="evidence" value="ECO:0007669"/>
    <property type="project" value="TreeGrafter"/>
</dbReference>